<evidence type="ECO:0000259" key="4">
    <source>
        <dbReference type="PROSITE" id="PS50404"/>
    </source>
</evidence>
<dbReference type="SFLD" id="SFLDG00358">
    <property type="entry name" value="Main_(cytGST)"/>
    <property type="match status" value="1"/>
</dbReference>
<dbReference type="Gene3D" id="3.40.30.10">
    <property type="entry name" value="Glutaredoxin"/>
    <property type="match status" value="1"/>
</dbReference>
<sequence length="213" mass="23599">MLTIHHLGRSQSERILWLCEELGVPYTLVRYDRDPVTILAPPDLRALHPLGAAPVIEEDGLVLAESAAIVESIAVRHGGGRLRLGPEHPDYAAFLYWFHFANGNLQPVLGRTMMVGRVGLPPDHPVQAAVQGRLDRVMALVEARLAEVPYLAGQEFTTADIMSVFSLTTMRLFQPVDLVPYPAIRAYLQRIGARPAYRRAMERGDPGFAPMLT</sequence>
<dbReference type="PROSITE" id="PS50405">
    <property type="entry name" value="GST_CTER"/>
    <property type="match status" value="1"/>
</dbReference>
<keyword evidence="2 6" id="KW-0808">Transferase</keyword>
<dbReference type="RefSeq" id="WP_060849828.1">
    <property type="nucleotide sequence ID" value="NZ_AP014705.1"/>
</dbReference>
<keyword evidence="6" id="KW-0614">Plasmid</keyword>
<evidence type="ECO:0000256" key="1">
    <source>
        <dbReference type="ARBA" id="ARBA00012452"/>
    </source>
</evidence>
<name>A0A0C6FN46_9HYPH</name>
<gene>
    <name evidence="6" type="primary">gst</name>
    <name evidence="6" type="ORF">Maq22A_1p31295</name>
</gene>
<dbReference type="KEGG" id="maqu:Maq22A_1p31295"/>
<dbReference type="SUPFAM" id="SSF47616">
    <property type="entry name" value="GST C-terminal domain-like"/>
    <property type="match status" value="1"/>
</dbReference>
<reference evidence="7" key="2">
    <citation type="submission" date="2015-01" db="EMBL/GenBank/DDBJ databases">
        <title>Complete genome sequence of Methylobacterium aquaticum strain 22A.</title>
        <authorList>
            <person name="Tani A."/>
            <person name="Ogura Y."/>
            <person name="Hayashi T."/>
        </authorList>
    </citation>
    <scope>NUCLEOTIDE SEQUENCE [LARGE SCALE GENOMIC DNA]</scope>
    <source>
        <strain evidence="7">MA-22A</strain>
        <plasmid evidence="7">Plasmid pMaq22A_1p DNA</plasmid>
    </source>
</reference>
<organism evidence="6 7">
    <name type="scientific">Methylobacterium aquaticum</name>
    <dbReference type="NCBI Taxonomy" id="270351"/>
    <lineage>
        <taxon>Bacteria</taxon>
        <taxon>Pseudomonadati</taxon>
        <taxon>Pseudomonadota</taxon>
        <taxon>Alphaproteobacteria</taxon>
        <taxon>Hyphomicrobiales</taxon>
        <taxon>Methylobacteriaceae</taxon>
        <taxon>Methylobacterium</taxon>
    </lineage>
</organism>
<dbReference type="Pfam" id="PF00043">
    <property type="entry name" value="GST_C"/>
    <property type="match status" value="1"/>
</dbReference>
<evidence type="ECO:0000313" key="7">
    <source>
        <dbReference type="Proteomes" id="UP000061432"/>
    </source>
</evidence>
<dbReference type="PANTHER" id="PTHR44051">
    <property type="entry name" value="GLUTATHIONE S-TRANSFERASE-RELATED"/>
    <property type="match status" value="1"/>
</dbReference>
<dbReference type="EC" id="2.5.1.18" evidence="1"/>
<accession>A0A0C6FN46</accession>
<dbReference type="GO" id="GO:0004364">
    <property type="term" value="F:glutathione transferase activity"/>
    <property type="evidence" value="ECO:0007669"/>
    <property type="project" value="UniProtKB-EC"/>
</dbReference>
<feature type="domain" description="GST N-terminal" evidence="4">
    <location>
        <begin position="1"/>
        <end position="81"/>
    </location>
</feature>
<dbReference type="InterPro" id="IPR040079">
    <property type="entry name" value="Glutathione_S-Trfase"/>
</dbReference>
<proteinExistence type="predicted"/>
<reference evidence="6 7" key="1">
    <citation type="journal article" date="2015" name="Genome Announc.">
        <title>Complete Genome Sequence of Methylobacterium aquaticum Strain 22A, Isolated from Racomitrium japonicum Moss.</title>
        <authorList>
            <person name="Tani A."/>
            <person name="Ogura Y."/>
            <person name="Hayashi T."/>
            <person name="Kimbara K."/>
        </authorList>
    </citation>
    <scope>NUCLEOTIDE SEQUENCE [LARGE SCALE GENOMIC DNA]</scope>
    <source>
        <strain evidence="6 7">MA-22A</strain>
        <plasmid evidence="7">Plasmid pMaq22A_1p DNA</plasmid>
    </source>
</reference>
<evidence type="ECO:0000256" key="2">
    <source>
        <dbReference type="ARBA" id="ARBA00022679"/>
    </source>
</evidence>
<dbReference type="GO" id="GO:0005737">
    <property type="term" value="C:cytoplasm"/>
    <property type="evidence" value="ECO:0007669"/>
    <property type="project" value="UniProtKB-ARBA"/>
</dbReference>
<comment type="catalytic activity">
    <reaction evidence="3">
        <text>RX + glutathione = an S-substituted glutathione + a halide anion + H(+)</text>
        <dbReference type="Rhea" id="RHEA:16437"/>
        <dbReference type="ChEBI" id="CHEBI:15378"/>
        <dbReference type="ChEBI" id="CHEBI:16042"/>
        <dbReference type="ChEBI" id="CHEBI:17792"/>
        <dbReference type="ChEBI" id="CHEBI:57925"/>
        <dbReference type="ChEBI" id="CHEBI:90779"/>
        <dbReference type="EC" id="2.5.1.18"/>
    </reaction>
</comment>
<dbReference type="InterPro" id="IPR036282">
    <property type="entry name" value="Glutathione-S-Trfase_C_sf"/>
</dbReference>
<dbReference type="InterPro" id="IPR010987">
    <property type="entry name" value="Glutathione-S-Trfase_C-like"/>
</dbReference>
<evidence type="ECO:0000259" key="5">
    <source>
        <dbReference type="PROSITE" id="PS50405"/>
    </source>
</evidence>
<dbReference type="PATRIC" id="fig|270351.10.peg.5575"/>
<dbReference type="Gene3D" id="1.20.1050.10">
    <property type="match status" value="1"/>
</dbReference>
<dbReference type="InterPro" id="IPR036249">
    <property type="entry name" value="Thioredoxin-like_sf"/>
</dbReference>
<feature type="domain" description="GST C-terminal" evidence="5">
    <location>
        <begin position="87"/>
        <end position="208"/>
    </location>
</feature>
<evidence type="ECO:0000256" key="3">
    <source>
        <dbReference type="ARBA" id="ARBA00047960"/>
    </source>
</evidence>
<dbReference type="InterPro" id="IPR004046">
    <property type="entry name" value="GST_C"/>
</dbReference>
<dbReference type="SFLD" id="SFLDG01150">
    <property type="entry name" value="Main.1:_Beta-like"/>
    <property type="match status" value="1"/>
</dbReference>
<dbReference type="OrthoDB" id="9810080at2"/>
<dbReference type="FunFam" id="3.40.30.10:FF:000156">
    <property type="entry name" value="Glutathione S-transferase 1"/>
    <property type="match status" value="1"/>
</dbReference>
<dbReference type="AlphaFoldDB" id="A0A0C6FN46"/>
<dbReference type="PROSITE" id="PS50404">
    <property type="entry name" value="GST_NTER"/>
    <property type="match status" value="1"/>
</dbReference>
<dbReference type="SFLD" id="SFLDS00019">
    <property type="entry name" value="Glutathione_Transferase_(cytos"/>
    <property type="match status" value="1"/>
</dbReference>
<evidence type="ECO:0000313" key="6">
    <source>
        <dbReference type="EMBL" id="BAQ48597.1"/>
    </source>
</evidence>
<dbReference type="Pfam" id="PF13409">
    <property type="entry name" value="GST_N_2"/>
    <property type="match status" value="1"/>
</dbReference>
<dbReference type="CDD" id="cd03046">
    <property type="entry name" value="GST_N_GTT1_like"/>
    <property type="match status" value="1"/>
</dbReference>
<dbReference type="GO" id="GO:0004601">
    <property type="term" value="F:peroxidase activity"/>
    <property type="evidence" value="ECO:0007669"/>
    <property type="project" value="UniProtKB-ARBA"/>
</dbReference>
<dbReference type="SUPFAM" id="SSF52833">
    <property type="entry name" value="Thioredoxin-like"/>
    <property type="match status" value="1"/>
</dbReference>
<dbReference type="PANTHER" id="PTHR44051:SF9">
    <property type="entry name" value="GLUTATHIONE S-TRANSFERASE 1"/>
    <property type="match status" value="1"/>
</dbReference>
<dbReference type="EMBL" id="AP014705">
    <property type="protein sequence ID" value="BAQ48597.1"/>
    <property type="molecule type" value="Genomic_DNA"/>
</dbReference>
<protein>
    <recommendedName>
        <fullName evidence="1">glutathione transferase</fullName>
        <ecNumber evidence="1">2.5.1.18</ecNumber>
    </recommendedName>
</protein>
<geneLocation type="plasmid" evidence="7">
    <name>pMaq22A_1p DNA</name>
</geneLocation>
<dbReference type="Proteomes" id="UP000061432">
    <property type="component" value="Plasmid pMaq22A_1p"/>
</dbReference>
<dbReference type="InterPro" id="IPR004045">
    <property type="entry name" value="Glutathione_S-Trfase_N"/>
</dbReference>